<reference evidence="2" key="1">
    <citation type="submission" date="2021-02" db="EMBL/GenBank/DDBJ databases">
        <authorList>
            <person name="Vanwijnsberghe S."/>
        </authorList>
    </citation>
    <scope>NUCLEOTIDE SEQUENCE</scope>
    <source>
        <strain evidence="2">R-70211</strain>
    </source>
</reference>
<organism evidence="2 3">
    <name type="scientific">Paraburkholderia domus</name>
    <dbReference type="NCBI Taxonomy" id="2793075"/>
    <lineage>
        <taxon>Bacteria</taxon>
        <taxon>Pseudomonadati</taxon>
        <taxon>Pseudomonadota</taxon>
        <taxon>Betaproteobacteria</taxon>
        <taxon>Burkholderiales</taxon>
        <taxon>Burkholderiaceae</taxon>
        <taxon>Paraburkholderia</taxon>
    </lineage>
</organism>
<name>A0A9N8MNJ6_9BURK</name>
<comment type="caution">
    <text evidence="2">The sequence shown here is derived from an EMBL/GenBank/DDBJ whole genome shotgun (WGS) entry which is preliminary data.</text>
</comment>
<dbReference type="Proteomes" id="UP000675121">
    <property type="component" value="Unassembled WGS sequence"/>
</dbReference>
<dbReference type="EMBL" id="CAJNAS010000005">
    <property type="protein sequence ID" value="CAE6881674.1"/>
    <property type="molecule type" value="Genomic_DNA"/>
</dbReference>
<evidence type="ECO:0000256" key="1">
    <source>
        <dbReference type="SAM" id="MobiDB-lite"/>
    </source>
</evidence>
<protein>
    <submittedName>
        <fullName evidence="2">Uncharacterized protein</fullName>
    </submittedName>
</protein>
<gene>
    <name evidence="2" type="ORF">R70211_02155</name>
</gene>
<evidence type="ECO:0000313" key="3">
    <source>
        <dbReference type="Proteomes" id="UP000675121"/>
    </source>
</evidence>
<proteinExistence type="predicted"/>
<evidence type="ECO:0000313" key="2">
    <source>
        <dbReference type="EMBL" id="CAE6881674.1"/>
    </source>
</evidence>
<accession>A0A9N8MNJ6</accession>
<sequence>MIAQFCERYGTGRHTCYRLRKRGETPTETVVSPRRRVILVASRRVAIGNIFVWKRVPFSGNAHSIRKKKRRERAGPRCRSSSCPLCNDIQCNLSASMSRFASRVVPIPLPWFCREQARRWAQTQLQSARFLPRRQVSDGNSPNCPRYSLEKFPKCQNPHRVATSVTEAEPRNSRRT</sequence>
<keyword evidence="3" id="KW-1185">Reference proteome</keyword>
<dbReference type="AlphaFoldDB" id="A0A9N8MNJ6"/>
<feature type="region of interest" description="Disordered" evidence="1">
    <location>
        <begin position="157"/>
        <end position="176"/>
    </location>
</feature>